<keyword evidence="2" id="KW-1185">Reference proteome</keyword>
<dbReference type="Proteomes" id="UP001221898">
    <property type="component" value="Unassembled WGS sequence"/>
</dbReference>
<evidence type="ECO:0000313" key="1">
    <source>
        <dbReference type="EMBL" id="KAJ8393223.1"/>
    </source>
</evidence>
<gene>
    <name evidence="1" type="ORF">AAFF_G00062950</name>
</gene>
<evidence type="ECO:0000313" key="2">
    <source>
        <dbReference type="Proteomes" id="UP001221898"/>
    </source>
</evidence>
<reference evidence="1" key="1">
    <citation type="journal article" date="2023" name="Science">
        <title>Genome structures resolve the early diversification of teleost fishes.</title>
        <authorList>
            <person name="Parey E."/>
            <person name="Louis A."/>
            <person name="Montfort J."/>
            <person name="Bouchez O."/>
            <person name="Roques C."/>
            <person name="Iampietro C."/>
            <person name="Lluch J."/>
            <person name="Castinel A."/>
            <person name="Donnadieu C."/>
            <person name="Desvignes T."/>
            <person name="Floi Bucao C."/>
            <person name="Jouanno E."/>
            <person name="Wen M."/>
            <person name="Mejri S."/>
            <person name="Dirks R."/>
            <person name="Jansen H."/>
            <person name="Henkel C."/>
            <person name="Chen W.J."/>
            <person name="Zahm M."/>
            <person name="Cabau C."/>
            <person name="Klopp C."/>
            <person name="Thompson A.W."/>
            <person name="Robinson-Rechavi M."/>
            <person name="Braasch I."/>
            <person name="Lecointre G."/>
            <person name="Bobe J."/>
            <person name="Postlethwait J.H."/>
            <person name="Berthelot C."/>
            <person name="Roest Crollius H."/>
            <person name="Guiguen Y."/>
        </authorList>
    </citation>
    <scope>NUCLEOTIDE SEQUENCE</scope>
    <source>
        <strain evidence="1">NC1722</strain>
    </source>
</reference>
<comment type="caution">
    <text evidence="1">The sequence shown here is derived from an EMBL/GenBank/DDBJ whole genome shotgun (WGS) entry which is preliminary data.</text>
</comment>
<proteinExistence type="predicted"/>
<dbReference type="AlphaFoldDB" id="A0AAD7WDY1"/>
<accession>A0AAD7WDY1</accession>
<name>A0AAD7WDY1_9TELE</name>
<protein>
    <submittedName>
        <fullName evidence="1">Uncharacterized protein</fullName>
    </submittedName>
</protein>
<organism evidence="1 2">
    <name type="scientific">Aldrovandia affinis</name>
    <dbReference type="NCBI Taxonomy" id="143900"/>
    <lineage>
        <taxon>Eukaryota</taxon>
        <taxon>Metazoa</taxon>
        <taxon>Chordata</taxon>
        <taxon>Craniata</taxon>
        <taxon>Vertebrata</taxon>
        <taxon>Euteleostomi</taxon>
        <taxon>Actinopterygii</taxon>
        <taxon>Neopterygii</taxon>
        <taxon>Teleostei</taxon>
        <taxon>Notacanthiformes</taxon>
        <taxon>Halosauridae</taxon>
        <taxon>Aldrovandia</taxon>
    </lineage>
</organism>
<dbReference type="EMBL" id="JAINUG010000139">
    <property type="protein sequence ID" value="KAJ8393223.1"/>
    <property type="molecule type" value="Genomic_DNA"/>
</dbReference>
<sequence length="133" mass="14506">MCSSAYRPFLTPRVLPAPVSLIDSPGLQLQQSSACRLRSAVMSGHKGLILPPRRMSRPWWPWQLHTDALSRSPSPDNNILPAYLVVGDALHSASDVAVRVSPPLRCGVSSQQREGEGPALWILKLCTGNNIKT</sequence>